<dbReference type="Proteomes" id="UP000220605">
    <property type="component" value="Unassembled WGS sequence"/>
</dbReference>
<dbReference type="VEuPathDB" id="PlasmoDB:PVPAM_100041700"/>
<gene>
    <name evidence="2" type="ORF">PVP01_0007220</name>
</gene>
<accession>A0A565A7N6</accession>
<feature type="compositionally biased region" description="Basic and acidic residues" evidence="1">
    <location>
        <begin position="414"/>
        <end position="450"/>
    </location>
</feature>
<dbReference type="VEuPathDB" id="PlasmoDB:PVW1_060032300"/>
<sequence length="681" mass="75455">MALSPENNWVEVLQNLPLYEKYEKFDKVDIKNENSSHCNDLGNADEEDKTLCKKVVQNLSQLSALEDDKKIKNSCYYFQHWFFDNIEKKYYNGSKKGTNYTVAEKLFNIVSTLTAAPSKIVPCNCYESGSPDVWKKEKYLHDFFENHKDINCNNSGKSMCEKYIQYVTYINTLFEEKVDKCCDGEALDPFGVCEHYFKCENRYSPENLLTKLQNELQLLEKKLKAGGAEETLQAGAVEAGRAPVSGGEEREKKTHEDEVSAETTGKESKEKLVAGEELYNIISTIAPLSSKMAPCKCYESGSPDDWKKEKYLHDYFENHQDIKCSNSGKDRCEKYIQYVTYINNLYQEKEYKCCDGDELDEEGFCQSYFKCENMYNPKNLLIKLQKELQSLGKEPEVPREGGAVEAGRAPVSGGEEREKKTHEDEVSAETTGKESKEKLVAGEVPKEKGADSPAQSVPEKDIPAQPDVTEPAGAKLGGLESREEHPASAKTVREEPPAEKPIASESGGVKPAPPEGAPAKPIATKPPAARPVAVESETVTPARAESGKAELREIKPAPAKPVAAKPAASKPETEKPKEIVAEEEATKETVAEEEATKETVALEEAPEEVVNETTNTLQPEEPFGTPPIESAEQGVHVISSHNTEPASNALPLTIADTPNILGTTHEELDSNFFRNVIMAIA</sequence>
<feature type="compositionally biased region" description="Basic and acidic residues" evidence="1">
    <location>
        <begin position="480"/>
        <end position="498"/>
    </location>
</feature>
<dbReference type="AlphaFoldDB" id="A0A565A7N6"/>
<dbReference type="InterPro" id="IPR008780">
    <property type="entry name" value="Plasmodium_Vir"/>
</dbReference>
<dbReference type="VEuPathDB" id="PlasmoDB:PVPAM_040005200"/>
<feature type="compositionally biased region" description="Basic and acidic residues" evidence="1">
    <location>
        <begin position="571"/>
        <end position="597"/>
    </location>
</feature>
<protein>
    <submittedName>
        <fullName evidence="2">VIR protein</fullName>
    </submittedName>
</protein>
<dbReference type="VEuPathDB" id="PlasmoDB:PVX_015635"/>
<proteinExistence type="predicted"/>
<dbReference type="VEuPathDB" id="PlasmoDB:PVW1_100059200"/>
<evidence type="ECO:0000256" key="1">
    <source>
        <dbReference type="SAM" id="MobiDB-lite"/>
    </source>
</evidence>
<feature type="compositionally biased region" description="Low complexity" evidence="1">
    <location>
        <begin position="517"/>
        <end position="531"/>
    </location>
</feature>
<organism evidence="2">
    <name type="scientific">Plasmodium vivax</name>
    <name type="common">malaria parasite P. vivax</name>
    <dbReference type="NCBI Taxonomy" id="5855"/>
    <lineage>
        <taxon>Eukaryota</taxon>
        <taxon>Sar</taxon>
        <taxon>Alveolata</taxon>
        <taxon>Apicomplexa</taxon>
        <taxon>Aconoidasida</taxon>
        <taxon>Haemosporida</taxon>
        <taxon>Plasmodiidae</taxon>
        <taxon>Plasmodium</taxon>
        <taxon>Plasmodium (Plasmodium)</taxon>
    </lineage>
</organism>
<feature type="non-terminal residue" evidence="2">
    <location>
        <position position="681"/>
    </location>
</feature>
<feature type="compositionally biased region" description="Basic and acidic residues" evidence="1">
    <location>
        <begin position="545"/>
        <end position="555"/>
    </location>
</feature>
<dbReference type="Pfam" id="PF05795">
    <property type="entry name" value="Plasmodium_Vir"/>
    <property type="match status" value="1"/>
</dbReference>
<feature type="compositionally biased region" description="Basic and acidic residues" evidence="1">
    <location>
        <begin position="247"/>
        <end position="269"/>
    </location>
</feature>
<reference evidence="2" key="1">
    <citation type="submission" date="2016-07" db="EMBL/GenBank/DDBJ databases">
        <authorList>
            <consortium name="Pathogen Informatics"/>
        </authorList>
    </citation>
    <scope>NUCLEOTIDE SEQUENCE</scope>
</reference>
<name>A0A565A7N6_PLAVI</name>
<feature type="region of interest" description="Disordered" evidence="1">
    <location>
        <begin position="393"/>
        <end position="629"/>
    </location>
</feature>
<dbReference type="EMBL" id="FLZR02000025">
    <property type="protein sequence ID" value="VVA00010.1"/>
    <property type="molecule type" value="Genomic_DNA"/>
</dbReference>
<feature type="compositionally biased region" description="Low complexity" evidence="1">
    <location>
        <begin position="556"/>
        <end position="570"/>
    </location>
</feature>
<evidence type="ECO:0000313" key="2">
    <source>
        <dbReference type="EMBL" id="VVA00010.1"/>
    </source>
</evidence>
<dbReference type="VEuPathDB" id="PlasmoDB:PVX_107735"/>
<dbReference type="VEuPathDB" id="PlasmoDB:PVP01_0007220"/>
<feature type="region of interest" description="Disordered" evidence="1">
    <location>
        <begin position="234"/>
        <end position="269"/>
    </location>
</feature>